<feature type="region of interest" description="Disordered" evidence="5">
    <location>
        <begin position="491"/>
        <end position="532"/>
    </location>
</feature>
<keyword evidence="9" id="KW-1185">Reference proteome</keyword>
<gene>
    <name evidence="8" type="ORF">GSLYS_00000005001</name>
</gene>
<feature type="transmembrane region" description="Helical" evidence="6">
    <location>
        <begin position="191"/>
        <end position="211"/>
    </location>
</feature>
<comment type="subcellular location">
    <subcellularLocation>
        <location evidence="1">Membrane</location>
        <topology evidence="1">Multi-pass membrane protein</topology>
    </subcellularLocation>
</comment>
<feature type="transmembrane region" description="Helical" evidence="6">
    <location>
        <begin position="20"/>
        <end position="40"/>
    </location>
</feature>
<keyword evidence="4 6" id="KW-0472">Membrane</keyword>
<dbReference type="InterPro" id="IPR005828">
    <property type="entry name" value="MFS_sugar_transport-like"/>
</dbReference>
<evidence type="ECO:0000256" key="4">
    <source>
        <dbReference type="ARBA" id="ARBA00023136"/>
    </source>
</evidence>
<feature type="transmembrane region" description="Helical" evidence="6">
    <location>
        <begin position="163"/>
        <end position="184"/>
    </location>
</feature>
<organism evidence="8 9">
    <name type="scientific">Lymnaea stagnalis</name>
    <name type="common">Great pond snail</name>
    <name type="synonym">Helix stagnalis</name>
    <dbReference type="NCBI Taxonomy" id="6523"/>
    <lineage>
        <taxon>Eukaryota</taxon>
        <taxon>Metazoa</taxon>
        <taxon>Spiralia</taxon>
        <taxon>Lophotrochozoa</taxon>
        <taxon>Mollusca</taxon>
        <taxon>Gastropoda</taxon>
        <taxon>Heterobranchia</taxon>
        <taxon>Euthyneura</taxon>
        <taxon>Panpulmonata</taxon>
        <taxon>Hygrophila</taxon>
        <taxon>Lymnaeoidea</taxon>
        <taxon>Lymnaeidae</taxon>
        <taxon>Lymnaea</taxon>
    </lineage>
</organism>
<feature type="transmembrane region" description="Helical" evidence="6">
    <location>
        <begin position="217"/>
        <end position="236"/>
    </location>
</feature>
<feature type="transmembrane region" description="Helical" evidence="6">
    <location>
        <begin position="308"/>
        <end position="329"/>
    </location>
</feature>
<evidence type="ECO:0000256" key="1">
    <source>
        <dbReference type="ARBA" id="ARBA00004141"/>
    </source>
</evidence>
<dbReference type="SUPFAM" id="SSF103473">
    <property type="entry name" value="MFS general substrate transporter"/>
    <property type="match status" value="1"/>
</dbReference>
<dbReference type="GO" id="GO:0016020">
    <property type="term" value="C:membrane"/>
    <property type="evidence" value="ECO:0007669"/>
    <property type="project" value="UniProtKB-SubCell"/>
</dbReference>
<dbReference type="AlphaFoldDB" id="A0AAV2GY76"/>
<dbReference type="PROSITE" id="PS00217">
    <property type="entry name" value="SUGAR_TRANSPORT_2"/>
    <property type="match status" value="1"/>
</dbReference>
<dbReference type="Pfam" id="PF00083">
    <property type="entry name" value="Sugar_tr"/>
    <property type="match status" value="1"/>
</dbReference>
<dbReference type="GO" id="GO:0022857">
    <property type="term" value="F:transmembrane transporter activity"/>
    <property type="evidence" value="ECO:0007669"/>
    <property type="project" value="InterPro"/>
</dbReference>
<feature type="transmembrane region" description="Helical" evidence="6">
    <location>
        <begin position="134"/>
        <end position="157"/>
    </location>
</feature>
<dbReference type="Gene3D" id="1.20.1250.20">
    <property type="entry name" value="MFS general substrate transporter like domains"/>
    <property type="match status" value="1"/>
</dbReference>
<evidence type="ECO:0000313" key="8">
    <source>
        <dbReference type="EMBL" id="CAL1525828.1"/>
    </source>
</evidence>
<dbReference type="PROSITE" id="PS00216">
    <property type="entry name" value="SUGAR_TRANSPORT_1"/>
    <property type="match status" value="1"/>
</dbReference>
<proteinExistence type="predicted"/>
<dbReference type="EMBL" id="CAXITT010000001">
    <property type="protein sequence ID" value="CAL1525828.1"/>
    <property type="molecule type" value="Genomic_DNA"/>
</dbReference>
<feature type="compositionally biased region" description="Basic and acidic residues" evidence="5">
    <location>
        <begin position="491"/>
        <end position="508"/>
    </location>
</feature>
<evidence type="ECO:0000256" key="3">
    <source>
        <dbReference type="ARBA" id="ARBA00022989"/>
    </source>
</evidence>
<reference evidence="8 9" key="1">
    <citation type="submission" date="2024-04" db="EMBL/GenBank/DDBJ databases">
        <authorList>
            <consortium name="Genoscope - CEA"/>
            <person name="William W."/>
        </authorList>
    </citation>
    <scope>NUCLEOTIDE SEQUENCE [LARGE SCALE GENOMIC DNA]</scope>
</reference>
<evidence type="ECO:0000256" key="5">
    <source>
        <dbReference type="SAM" id="MobiDB-lite"/>
    </source>
</evidence>
<dbReference type="InterPro" id="IPR020846">
    <property type="entry name" value="MFS_dom"/>
</dbReference>
<dbReference type="PANTHER" id="PTHR24064">
    <property type="entry name" value="SOLUTE CARRIER FAMILY 22 MEMBER"/>
    <property type="match status" value="1"/>
</dbReference>
<keyword evidence="2 6" id="KW-0812">Transmembrane</keyword>
<evidence type="ECO:0000256" key="2">
    <source>
        <dbReference type="ARBA" id="ARBA00022692"/>
    </source>
</evidence>
<dbReference type="InterPro" id="IPR036259">
    <property type="entry name" value="MFS_trans_sf"/>
</dbReference>
<dbReference type="PROSITE" id="PS50850">
    <property type="entry name" value="MFS"/>
    <property type="match status" value="1"/>
</dbReference>
<feature type="compositionally biased region" description="Basic and acidic residues" evidence="5">
    <location>
        <begin position="520"/>
        <end position="532"/>
    </location>
</feature>
<comment type="caution">
    <text evidence="8">The sequence shown here is derived from an EMBL/GenBank/DDBJ whole genome shotgun (WGS) entry which is preliminary data.</text>
</comment>
<dbReference type="Proteomes" id="UP001497497">
    <property type="component" value="Unassembled WGS sequence"/>
</dbReference>
<evidence type="ECO:0000313" key="9">
    <source>
        <dbReference type="Proteomes" id="UP001497497"/>
    </source>
</evidence>
<feature type="transmembrane region" description="Helical" evidence="6">
    <location>
        <begin position="460"/>
        <end position="477"/>
    </location>
</feature>
<feature type="transmembrane region" description="Helical" evidence="6">
    <location>
        <begin position="335"/>
        <end position="355"/>
    </location>
</feature>
<feature type="transmembrane region" description="Helical" evidence="6">
    <location>
        <begin position="367"/>
        <end position="387"/>
    </location>
</feature>
<sequence>MTDSQTFESLIDELGGMGKFQWCVALCIVSSQFTMGWSMLQMSFASMVPDYTCIIGEGGNDTTFNDTLNVCDVNGTKCSRYLFRGSVQTVTSEWALLCDYKWVKATVTSIQMAGVFLGALVAGQLSDLYGRKKALYAFVVEHIVFNLIAAFSTSWIMFAVMRFFIGIGIGAVVVVVFPFSMEFLPLKWRPLLSILPSWTLGVAFFSAAALLLKNWSYLHIACAICSIPSAATFFFVPESIRWLAVHGRIQEAEAVCGRIARLNGKPLPSKTCHILEEIERNEKEQRKNGRQYSYIDIFRGWKMVRVSLSLFCFWFTMSTIFYGISFGVSSLSGNMYLNIFLLAIIELPLQTLTILFNNKIGRRWSSLAFFGSSAFISLGCILAQLYASDESRGAWINGLSLTEKMLIGAAWSCVMTWGSELYPTVTRNLGYSFSNVGARVGGIVSPFIINLEKDTITRSYTIMTVILAVSTFLMCFVPETKDTLLKDSLDKTSEADPTVTKDDEKPQELKVINDVGSNGHLDKKAPQELTKF</sequence>
<accession>A0AAV2GY76</accession>
<name>A0AAV2GY76_LYMST</name>
<protein>
    <recommendedName>
        <fullName evidence="7">Major facilitator superfamily (MFS) profile domain-containing protein</fullName>
    </recommendedName>
</protein>
<feature type="transmembrane region" description="Helical" evidence="6">
    <location>
        <begin position="102"/>
        <end position="122"/>
    </location>
</feature>
<keyword evidence="3 6" id="KW-1133">Transmembrane helix</keyword>
<evidence type="ECO:0000259" key="7">
    <source>
        <dbReference type="PROSITE" id="PS50850"/>
    </source>
</evidence>
<feature type="domain" description="Major facilitator superfamily (MFS) profile" evidence="7">
    <location>
        <begin position="24"/>
        <end position="481"/>
    </location>
</feature>
<evidence type="ECO:0000256" key="6">
    <source>
        <dbReference type="SAM" id="Phobius"/>
    </source>
</evidence>
<dbReference type="InterPro" id="IPR005829">
    <property type="entry name" value="Sugar_transporter_CS"/>
</dbReference>